<dbReference type="Pfam" id="PF18352">
    <property type="entry name" value="Gp138_N"/>
    <property type="match status" value="1"/>
</dbReference>
<dbReference type="RefSeq" id="WP_087651833.1">
    <property type="nucleotide sequence ID" value="NZ_CP021509.1"/>
</dbReference>
<dbReference type="InterPro" id="IPR037026">
    <property type="entry name" value="Vgr_OB-fold_dom_sf"/>
</dbReference>
<protein>
    <recommendedName>
        <fullName evidence="1">Phage protein Gp138 N-terminal domain-containing protein</fullName>
    </recommendedName>
</protein>
<accession>A0A1Y0Y3T7</accession>
<evidence type="ECO:0000259" key="1">
    <source>
        <dbReference type="Pfam" id="PF18352"/>
    </source>
</evidence>
<organism evidence="2 3">
    <name type="scientific">Acetobacter pasteurianus subsp. pasteurianus</name>
    <dbReference type="NCBI Taxonomy" id="481145"/>
    <lineage>
        <taxon>Bacteria</taxon>
        <taxon>Pseudomonadati</taxon>
        <taxon>Pseudomonadota</taxon>
        <taxon>Alphaproteobacteria</taxon>
        <taxon>Acetobacterales</taxon>
        <taxon>Acetobacteraceae</taxon>
        <taxon>Acetobacter</taxon>
    </lineage>
</organism>
<reference evidence="2 3" key="1">
    <citation type="submission" date="2017-05" db="EMBL/GenBank/DDBJ databases">
        <title>Genome sequence of Acetobacter pasteurianus subsp. pasteurianus strain SRCM101342.</title>
        <authorList>
            <person name="Cho S.H."/>
        </authorList>
    </citation>
    <scope>NUCLEOTIDE SEQUENCE [LARGE SCALE GENOMIC DNA]</scope>
    <source>
        <strain evidence="2 3">SRCM101342</strain>
    </source>
</reference>
<proteinExistence type="predicted"/>
<sequence>MTVTRSWGFMSLEAQNSGNNALFWFVQRMLRKSVNTCLPCKVISLDASAQTVDVQPMVMQVTPDYKPKEHGVIYSVPYGLQRGGSAVLDIPPTVGDIGLVAFASRDVSRVKSTKKAAPPATMRSHSLQDGFYVCTLWSDATPEHIISATPDGGIAITSPKTVTINAKSQFNGDVGISGNLIASGDVKAGNISLQDHTHSVTSAPGTTSKPE</sequence>
<evidence type="ECO:0000313" key="2">
    <source>
        <dbReference type="EMBL" id="ARW48161.1"/>
    </source>
</evidence>
<dbReference type="InterPro" id="IPR041599">
    <property type="entry name" value="Gp138_N"/>
</dbReference>
<dbReference type="Gene3D" id="2.40.50.230">
    <property type="entry name" value="Gp5 N-terminal domain"/>
    <property type="match status" value="1"/>
</dbReference>
<dbReference type="AlphaFoldDB" id="A0A1Y0Y3T7"/>
<dbReference type="OrthoDB" id="7364815at2"/>
<evidence type="ECO:0000313" key="3">
    <source>
        <dbReference type="Proteomes" id="UP000196205"/>
    </source>
</evidence>
<dbReference type="EMBL" id="CP021509">
    <property type="protein sequence ID" value="ARW48161.1"/>
    <property type="molecule type" value="Genomic_DNA"/>
</dbReference>
<feature type="domain" description="Phage protein Gp138 N-terminal" evidence="1">
    <location>
        <begin position="38"/>
        <end position="133"/>
    </location>
</feature>
<name>A0A1Y0Y3T7_ACEPA</name>
<dbReference type="Proteomes" id="UP000196205">
    <property type="component" value="Chromosome"/>
</dbReference>
<gene>
    <name evidence="2" type="ORF">S1001342_01838</name>
</gene>